<evidence type="ECO:0000256" key="1">
    <source>
        <dbReference type="SAM" id="MobiDB-lite"/>
    </source>
</evidence>
<protein>
    <submittedName>
        <fullName evidence="2">Uncharacterized protein</fullName>
    </submittedName>
</protein>
<name>A0ABV0V283_9TELE</name>
<keyword evidence="3" id="KW-1185">Reference proteome</keyword>
<proteinExistence type="predicted"/>
<accession>A0ABV0V283</accession>
<feature type="non-terminal residue" evidence="2">
    <location>
        <position position="1"/>
    </location>
</feature>
<feature type="region of interest" description="Disordered" evidence="1">
    <location>
        <begin position="1"/>
        <end position="24"/>
    </location>
</feature>
<gene>
    <name evidence="2" type="ORF">ILYODFUR_011438</name>
</gene>
<organism evidence="2 3">
    <name type="scientific">Ilyodon furcidens</name>
    <name type="common">goldbreast splitfin</name>
    <dbReference type="NCBI Taxonomy" id="33524"/>
    <lineage>
        <taxon>Eukaryota</taxon>
        <taxon>Metazoa</taxon>
        <taxon>Chordata</taxon>
        <taxon>Craniata</taxon>
        <taxon>Vertebrata</taxon>
        <taxon>Euteleostomi</taxon>
        <taxon>Actinopterygii</taxon>
        <taxon>Neopterygii</taxon>
        <taxon>Teleostei</taxon>
        <taxon>Neoteleostei</taxon>
        <taxon>Acanthomorphata</taxon>
        <taxon>Ovalentaria</taxon>
        <taxon>Atherinomorphae</taxon>
        <taxon>Cyprinodontiformes</taxon>
        <taxon>Goodeidae</taxon>
        <taxon>Ilyodon</taxon>
    </lineage>
</organism>
<sequence length="65" mass="6789">TLRPGSLEQASLRPAAAGEPAESPGCCCSADWTHLVPRTQTLSGFCCCSHPGSHVLNSFMVSQLS</sequence>
<dbReference type="EMBL" id="JAHRIQ010093548">
    <property type="protein sequence ID" value="MEQ2251491.1"/>
    <property type="molecule type" value="Genomic_DNA"/>
</dbReference>
<dbReference type="Proteomes" id="UP001482620">
    <property type="component" value="Unassembled WGS sequence"/>
</dbReference>
<feature type="compositionally biased region" description="Low complexity" evidence="1">
    <location>
        <begin position="14"/>
        <end position="24"/>
    </location>
</feature>
<evidence type="ECO:0000313" key="2">
    <source>
        <dbReference type="EMBL" id="MEQ2251491.1"/>
    </source>
</evidence>
<reference evidence="2 3" key="1">
    <citation type="submission" date="2021-06" db="EMBL/GenBank/DDBJ databases">
        <authorList>
            <person name="Palmer J.M."/>
        </authorList>
    </citation>
    <scope>NUCLEOTIDE SEQUENCE [LARGE SCALE GENOMIC DNA]</scope>
    <source>
        <strain evidence="3">if_2019</strain>
        <tissue evidence="2">Muscle</tissue>
    </source>
</reference>
<evidence type="ECO:0000313" key="3">
    <source>
        <dbReference type="Proteomes" id="UP001482620"/>
    </source>
</evidence>
<comment type="caution">
    <text evidence="2">The sequence shown here is derived from an EMBL/GenBank/DDBJ whole genome shotgun (WGS) entry which is preliminary data.</text>
</comment>